<dbReference type="Gene3D" id="3.90.180.10">
    <property type="entry name" value="Medium-chain alcohol dehydrogenases, catalytic domain"/>
    <property type="match status" value="2"/>
</dbReference>
<dbReference type="PANTHER" id="PTHR43189:SF1">
    <property type="entry name" value="ZINC-TYPE ALCOHOL DEHYDROGENASE-LIKE PROTEIN C1198.01"/>
    <property type="match status" value="1"/>
</dbReference>
<evidence type="ECO:0000313" key="2">
    <source>
        <dbReference type="EMBL" id="RPF71751.1"/>
    </source>
</evidence>
<keyword evidence="3" id="KW-1185">Reference proteome</keyword>
<dbReference type="PANTHER" id="PTHR43189">
    <property type="entry name" value="ZINC-TYPE ALCOHOL DEHYDROGENASE-LIKE PROTEIN C1198.01-RELATED"/>
    <property type="match status" value="1"/>
</dbReference>
<dbReference type="GO" id="GO:0036354">
    <property type="term" value="F:bacteriochlorophyllide-a dehydrogenase activity"/>
    <property type="evidence" value="ECO:0007669"/>
    <property type="project" value="InterPro"/>
</dbReference>
<dbReference type="Gene3D" id="3.40.50.720">
    <property type="entry name" value="NAD(P)-binding Rossmann-like Domain"/>
    <property type="match status" value="1"/>
</dbReference>
<evidence type="ECO:0000256" key="1">
    <source>
        <dbReference type="ARBA" id="ARBA00023002"/>
    </source>
</evidence>
<protein>
    <submittedName>
        <fullName evidence="2">Chlorophyll synthesis pathway protein BchC</fullName>
    </submittedName>
</protein>
<dbReference type="NCBIfam" id="TIGR01202">
    <property type="entry name" value="bchC"/>
    <property type="match status" value="1"/>
</dbReference>
<dbReference type="SUPFAM" id="SSF50129">
    <property type="entry name" value="GroES-like"/>
    <property type="match status" value="1"/>
</dbReference>
<dbReference type="SUPFAM" id="SSF51735">
    <property type="entry name" value="NAD(P)-binding Rossmann-fold domains"/>
    <property type="match status" value="1"/>
</dbReference>
<dbReference type="InterPro" id="IPR011032">
    <property type="entry name" value="GroES-like_sf"/>
</dbReference>
<dbReference type="OrthoDB" id="9806940at2"/>
<dbReference type="Proteomes" id="UP000275232">
    <property type="component" value="Unassembled WGS sequence"/>
</dbReference>
<organism evidence="2 3">
    <name type="scientific">Aurantiacibacter spongiae</name>
    <dbReference type="NCBI Taxonomy" id="2488860"/>
    <lineage>
        <taxon>Bacteria</taxon>
        <taxon>Pseudomonadati</taxon>
        <taxon>Pseudomonadota</taxon>
        <taxon>Alphaproteobacteria</taxon>
        <taxon>Sphingomonadales</taxon>
        <taxon>Erythrobacteraceae</taxon>
        <taxon>Aurantiacibacter</taxon>
    </lineage>
</organism>
<accession>A0A3N5DRF1</accession>
<dbReference type="AlphaFoldDB" id="A0A3N5DRF1"/>
<comment type="caution">
    <text evidence="2">The sequence shown here is derived from an EMBL/GenBank/DDBJ whole genome shotgun (WGS) entry which is preliminary data.</text>
</comment>
<sequence>MDAIAAVLERPGRIVTRTLQLREPKDGDLLVEIDYAGISAGTEKLLWDGAMPAFPGFGYPLVPGYESVGRVVDARGSSSFTENDKVFVPGAHAFTDARSFFGANARHLFVPEDRLVRNDILGDERGVLLALAATAHHALGADGARAPDLIIGHGTLGRLLARIAVARGMTPPRVWEIDAGRREGSHDYPVIAPHEDEGATYRAIYDCTGDATLVPGLIDRLEKGGELVLAGFYSGTIAFPFAPAFMREARLRIAAEWSAPDMAAVRRLLADGRLAFDGLVTHRRSACEMSDAYPQAFTDPACRKIVLDWSDC</sequence>
<dbReference type="InterPro" id="IPR036291">
    <property type="entry name" value="NAD(P)-bd_dom_sf"/>
</dbReference>
<proteinExistence type="predicted"/>
<dbReference type="EMBL" id="RPFZ01000001">
    <property type="protein sequence ID" value="RPF71751.1"/>
    <property type="molecule type" value="Genomic_DNA"/>
</dbReference>
<name>A0A3N5DRF1_9SPHN</name>
<dbReference type="InterPro" id="IPR005903">
    <property type="entry name" value="BchC"/>
</dbReference>
<evidence type="ECO:0000313" key="3">
    <source>
        <dbReference type="Proteomes" id="UP000275232"/>
    </source>
</evidence>
<gene>
    <name evidence="2" type="primary">bchC</name>
    <name evidence="2" type="ORF">EG799_09075</name>
</gene>
<reference evidence="2 3" key="1">
    <citation type="submission" date="2018-11" db="EMBL/GenBank/DDBJ databases">
        <title>Erythrobacter spongiae sp. nov., isolated from a marine sponge.</title>
        <authorList>
            <person name="Zhuang L."/>
            <person name="Luo L."/>
        </authorList>
    </citation>
    <scope>NUCLEOTIDE SEQUENCE [LARGE SCALE GENOMIC DNA]</scope>
    <source>
        <strain evidence="2 3">HN-E23</strain>
    </source>
</reference>
<dbReference type="RefSeq" id="WP_123880485.1">
    <property type="nucleotide sequence ID" value="NZ_RPFZ01000001.1"/>
</dbReference>
<keyword evidence="1" id="KW-0560">Oxidoreductase</keyword>